<dbReference type="RefSeq" id="WP_376918474.1">
    <property type="nucleotide sequence ID" value="NZ_JBHRSW010000004.1"/>
</dbReference>
<dbReference type="InterPro" id="IPR036013">
    <property type="entry name" value="Band_7/SPFH_dom_sf"/>
</dbReference>
<keyword evidence="3" id="KW-1133">Transmembrane helix</keyword>
<evidence type="ECO:0000256" key="1">
    <source>
        <dbReference type="ARBA" id="ARBA00004167"/>
    </source>
</evidence>
<keyword evidence="3" id="KW-0812">Transmembrane</keyword>
<dbReference type="EMBL" id="JBHRSW010000004">
    <property type="protein sequence ID" value="MFC3120337.1"/>
    <property type="molecule type" value="Genomic_DNA"/>
</dbReference>
<protein>
    <recommendedName>
        <fullName evidence="3">Protein HflK</fullName>
    </recommendedName>
</protein>
<comment type="subcellular location">
    <subcellularLocation>
        <location evidence="1">Membrane</location>
        <topology evidence="1">Single-pass membrane protein</topology>
    </subcellularLocation>
</comment>
<feature type="transmembrane region" description="Helical" evidence="3">
    <location>
        <begin position="17"/>
        <end position="38"/>
    </location>
</feature>
<dbReference type="InterPro" id="IPR001107">
    <property type="entry name" value="Band_7"/>
</dbReference>
<dbReference type="NCBIfam" id="TIGR01933">
    <property type="entry name" value="hflK"/>
    <property type="match status" value="1"/>
</dbReference>
<gene>
    <name evidence="5" type="primary">hflK</name>
    <name evidence="5" type="ORF">ACFOHL_01750</name>
</gene>
<accession>A0ABV7FNC5</accession>
<dbReference type="Pfam" id="PF01145">
    <property type="entry name" value="Band_7"/>
    <property type="match status" value="1"/>
</dbReference>
<comment type="function">
    <text evidence="3">HflC and HflK could encode or regulate a protease.</text>
</comment>
<keyword evidence="6" id="KW-1185">Reference proteome</keyword>
<evidence type="ECO:0000256" key="3">
    <source>
        <dbReference type="RuleBase" id="RU364113"/>
    </source>
</evidence>
<keyword evidence="3" id="KW-0472">Membrane</keyword>
<dbReference type="GO" id="GO:0006508">
    <property type="term" value="P:proteolysis"/>
    <property type="evidence" value="ECO:0007669"/>
    <property type="project" value="UniProtKB-KW"/>
</dbReference>
<reference evidence="6" key="1">
    <citation type="journal article" date="2019" name="Int. J. Syst. Evol. Microbiol.">
        <title>The Global Catalogue of Microorganisms (GCM) 10K type strain sequencing project: providing services to taxonomists for standard genome sequencing and annotation.</title>
        <authorList>
            <consortium name="The Broad Institute Genomics Platform"/>
            <consortium name="The Broad Institute Genome Sequencing Center for Infectious Disease"/>
            <person name="Wu L."/>
            <person name="Ma J."/>
        </authorList>
    </citation>
    <scope>NUCLEOTIDE SEQUENCE [LARGE SCALE GENOMIC DNA]</scope>
    <source>
        <strain evidence="6">KCTC 52473</strain>
    </source>
</reference>
<dbReference type="PANTHER" id="PTHR42911:SF2">
    <property type="entry name" value="PROHIBITIN FAMILY PROTEIN"/>
    <property type="match status" value="1"/>
</dbReference>
<dbReference type="Gene3D" id="3.30.479.30">
    <property type="entry name" value="Band 7 domain"/>
    <property type="match status" value="1"/>
</dbReference>
<sequence>MSLLDDFRFISRKYKKFFVTLLVIVVPSLYLLSGFYSVGQEQRAIVTQMGKIVEDKVMPGMHYRLPWPFESVQKISSTSLRSIAIDFSEETEKYIQPELTTGDGDLVNVALEVQYSVSEPGAYYNASLQPEVLLKKIAISETIYYVGSNDVESLLTTGRTRFQNYIKNAIQTHTYRFQLGVRITSIQIKRLEPPPSIKKGFDNVATARSEKQKFIQEAKGERSTRLAQARSEANKTKLEAQAYAKSLTEKALGDHERFLALLEAYKASPSLTAQRQYVNTLEEVLNEVQLSVIKAD</sequence>
<evidence type="ECO:0000313" key="5">
    <source>
        <dbReference type="EMBL" id="MFC3120337.1"/>
    </source>
</evidence>
<evidence type="ECO:0000313" key="6">
    <source>
        <dbReference type="Proteomes" id="UP001595478"/>
    </source>
</evidence>
<dbReference type="GO" id="GO:0008233">
    <property type="term" value="F:peptidase activity"/>
    <property type="evidence" value="ECO:0007669"/>
    <property type="project" value="UniProtKB-KW"/>
</dbReference>
<comment type="similarity">
    <text evidence="2 3">Belongs to the band 7/mec-2 family. HflK subfamily.</text>
</comment>
<evidence type="ECO:0000256" key="2">
    <source>
        <dbReference type="ARBA" id="ARBA00006971"/>
    </source>
</evidence>
<evidence type="ECO:0000259" key="4">
    <source>
        <dbReference type="SMART" id="SM00244"/>
    </source>
</evidence>
<proteinExistence type="inferred from homology"/>
<dbReference type="InterPro" id="IPR010201">
    <property type="entry name" value="HflK"/>
</dbReference>
<dbReference type="Proteomes" id="UP001595478">
    <property type="component" value="Unassembled WGS sequence"/>
</dbReference>
<keyword evidence="5" id="KW-0645">Protease</keyword>
<dbReference type="PANTHER" id="PTHR42911">
    <property type="entry name" value="MODULATOR OF FTSH PROTEASE HFLC"/>
    <property type="match status" value="1"/>
</dbReference>
<feature type="domain" description="Band 7" evidence="4">
    <location>
        <begin position="33"/>
        <end position="205"/>
    </location>
</feature>
<name>A0ABV7FNC5_9ALTE</name>
<comment type="caution">
    <text evidence="5">The sequence shown here is derived from an EMBL/GenBank/DDBJ whole genome shotgun (WGS) entry which is preliminary data.</text>
</comment>
<dbReference type="SUPFAM" id="SSF117892">
    <property type="entry name" value="Band 7/SPFH domain"/>
    <property type="match status" value="1"/>
</dbReference>
<dbReference type="CDD" id="cd03404">
    <property type="entry name" value="SPFH_HflK"/>
    <property type="match status" value="1"/>
</dbReference>
<organism evidence="5 6">
    <name type="scientific">Agaribacter flavus</name>
    <dbReference type="NCBI Taxonomy" id="1902781"/>
    <lineage>
        <taxon>Bacteria</taxon>
        <taxon>Pseudomonadati</taxon>
        <taxon>Pseudomonadota</taxon>
        <taxon>Gammaproteobacteria</taxon>
        <taxon>Alteromonadales</taxon>
        <taxon>Alteromonadaceae</taxon>
        <taxon>Agaribacter</taxon>
    </lineage>
</organism>
<comment type="subunit">
    <text evidence="3">HflC and HflK may interact to form a multimeric complex.</text>
</comment>
<dbReference type="SMART" id="SM00244">
    <property type="entry name" value="PHB"/>
    <property type="match status" value="1"/>
</dbReference>
<keyword evidence="5" id="KW-0378">Hydrolase</keyword>